<feature type="compositionally biased region" description="Basic and acidic residues" evidence="1">
    <location>
        <begin position="23"/>
        <end position="40"/>
    </location>
</feature>
<evidence type="ECO:0000256" key="1">
    <source>
        <dbReference type="SAM" id="MobiDB-lite"/>
    </source>
</evidence>
<sequence length="120" mass="14231">MEKHAGRESLDMHSAIPFLSTEEFGRRRQEESYKLRRRDLPPPFNPFVEGEGEREGDVKSFDSGNVDLYFGDRFDREDVFDFFVTLKDGKRDSVLMCLEKEVVKNRAVDFKYQTFIFYLL</sequence>
<proteinExistence type="predicted"/>
<evidence type="ECO:0000313" key="3">
    <source>
        <dbReference type="Proteomes" id="UP001054945"/>
    </source>
</evidence>
<keyword evidence="3" id="KW-1185">Reference proteome</keyword>
<organism evidence="2 3">
    <name type="scientific">Caerostris extrusa</name>
    <name type="common">Bark spider</name>
    <name type="synonym">Caerostris bankana</name>
    <dbReference type="NCBI Taxonomy" id="172846"/>
    <lineage>
        <taxon>Eukaryota</taxon>
        <taxon>Metazoa</taxon>
        <taxon>Ecdysozoa</taxon>
        <taxon>Arthropoda</taxon>
        <taxon>Chelicerata</taxon>
        <taxon>Arachnida</taxon>
        <taxon>Araneae</taxon>
        <taxon>Araneomorphae</taxon>
        <taxon>Entelegynae</taxon>
        <taxon>Araneoidea</taxon>
        <taxon>Araneidae</taxon>
        <taxon>Caerostris</taxon>
    </lineage>
</organism>
<dbReference type="EMBL" id="BPLR01018864">
    <property type="protein sequence ID" value="GIZ02815.1"/>
    <property type="molecule type" value="Genomic_DNA"/>
</dbReference>
<gene>
    <name evidence="2" type="ORF">CEXT_64811</name>
</gene>
<feature type="region of interest" description="Disordered" evidence="1">
    <location>
        <begin position="21"/>
        <end position="57"/>
    </location>
</feature>
<evidence type="ECO:0000313" key="2">
    <source>
        <dbReference type="EMBL" id="GIZ02815.1"/>
    </source>
</evidence>
<protein>
    <submittedName>
        <fullName evidence="2">Uncharacterized protein</fullName>
    </submittedName>
</protein>
<dbReference type="Proteomes" id="UP001054945">
    <property type="component" value="Unassembled WGS sequence"/>
</dbReference>
<accession>A0AAV4Y9E7</accession>
<reference evidence="2 3" key="1">
    <citation type="submission" date="2021-06" db="EMBL/GenBank/DDBJ databases">
        <title>Caerostris extrusa draft genome.</title>
        <authorList>
            <person name="Kono N."/>
            <person name="Arakawa K."/>
        </authorList>
    </citation>
    <scope>NUCLEOTIDE SEQUENCE [LARGE SCALE GENOMIC DNA]</scope>
</reference>
<name>A0AAV4Y9E7_CAEEX</name>
<comment type="caution">
    <text evidence="2">The sequence shown here is derived from an EMBL/GenBank/DDBJ whole genome shotgun (WGS) entry which is preliminary data.</text>
</comment>
<dbReference type="AlphaFoldDB" id="A0AAV4Y9E7"/>